<dbReference type="AlphaFoldDB" id="A0A916U9V2"/>
<dbReference type="RefSeq" id="WP_188564719.1">
    <property type="nucleotide sequence ID" value="NZ_BMED01000001.1"/>
</dbReference>
<dbReference type="EMBL" id="BMED01000001">
    <property type="protein sequence ID" value="GGC63942.1"/>
    <property type="molecule type" value="Genomic_DNA"/>
</dbReference>
<reference evidence="6" key="1">
    <citation type="journal article" date="2014" name="Int. J. Syst. Evol. Microbiol.">
        <title>Complete genome sequence of Corynebacterium casei LMG S-19264T (=DSM 44701T), isolated from a smear-ripened cheese.</title>
        <authorList>
            <consortium name="US DOE Joint Genome Institute (JGI-PGF)"/>
            <person name="Walter F."/>
            <person name="Albersmeier A."/>
            <person name="Kalinowski J."/>
            <person name="Ruckert C."/>
        </authorList>
    </citation>
    <scope>NUCLEOTIDE SEQUENCE</scope>
    <source>
        <strain evidence="6">CGMCC 1.10998</strain>
    </source>
</reference>
<dbReference type="PANTHER" id="PTHR35891">
    <property type="entry name" value="THIOL:DISULFIDE INTERCHANGE PROTEIN DSBA"/>
    <property type="match status" value="1"/>
</dbReference>
<dbReference type="PROSITE" id="PS51352">
    <property type="entry name" value="THIOREDOXIN_2"/>
    <property type="match status" value="1"/>
</dbReference>
<gene>
    <name evidence="6" type="primary">dsbA</name>
    <name evidence="6" type="ORF">GCM10011396_08610</name>
</gene>
<feature type="chain" id="PRO_5037387951" description="Thiol:disulfide interchange protein" evidence="4">
    <location>
        <begin position="21"/>
        <end position="220"/>
    </location>
</feature>
<protein>
    <recommendedName>
        <fullName evidence="2">Thiol:disulfide interchange protein</fullName>
    </recommendedName>
</protein>
<dbReference type="CDD" id="cd03019">
    <property type="entry name" value="DsbA_DsbA"/>
    <property type="match status" value="1"/>
</dbReference>
<organism evidence="6 7">
    <name type="scientific">Undibacterium terreum</name>
    <dbReference type="NCBI Taxonomy" id="1224302"/>
    <lineage>
        <taxon>Bacteria</taxon>
        <taxon>Pseudomonadati</taxon>
        <taxon>Pseudomonadota</taxon>
        <taxon>Betaproteobacteria</taxon>
        <taxon>Burkholderiales</taxon>
        <taxon>Oxalobacteraceae</taxon>
        <taxon>Undibacterium</taxon>
    </lineage>
</organism>
<feature type="domain" description="Thioredoxin" evidence="5">
    <location>
        <begin position="10"/>
        <end position="214"/>
    </location>
</feature>
<dbReference type="Gene3D" id="3.40.30.10">
    <property type="entry name" value="Glutaredoxin"/>
    <property type="match status" value="1"/>
</dbReference>
<evidence type="ECO:0000259" key="5">
    <source>
        <dbReference type="PROSITE" id="PS51352"/>
    </source>
</evidence>
<evidence type="ECO:0000313" key="7">
    <source>
        <dbReference type="Proteomes" id="UP000637423"/>
    </source>
</evidence>
<sequence>MRIFSIAITALALAASTAFASPASPKDGADYQTLKSPQSSQTVGKKIEVIEFFMYHCPACNELEPALQEWVKKQGDNIVFRRIHVPHTGPADPEAHLFLTLQAMKNEDALHDKIERTWHVEHQRLLTDADNINWAAKNGLDKAKFTEVYNSFAVTTQLRNLARVVAGYQVDSTPTLVVDGRYLTNPAMVDEANPGTPRPTLYKATLQVVDALIAKAKAAH</sequence>
<comment type="similarity">
    <text evidence="2">Belongs to the thioredoxin family.</text>
</comment>
<dbReference type="PIRSF" id="PIRSF001488">
    <property type="entry name" value="Tdi_protein"/>
    <property type="match status" value="1"/>
</dbReference>
<dbReference type="InterPro" id="IPR013766">
    <property type="entry name" value="Thioredoxin_domain"/>
</dbReference>
<evidence type="ECO:0000256" key="4">
    <source>
        <dbReference type="SAM" id="SignalP"/>
    </source>
</evidence>
<dbReference type="InterPro" id="IPR012336">
    <property type="entry name" value="Thioredoxin-like_fold"/>
</dbReference>
<keyword evidence="7" id="KW-1185">Reference proteome</keyword>
<proteinExistence type="inferred from homology"/>
<dbReference type="SUPFAM" id="SSF52833">
    <property type="entry name" value="Thioredoxin-like"/>
    <property type="match status" value="1"/>
</dbReference>
<evidence type="ECO:0000256" key="2">
    <source>
        <dbReference type="PIRNR" id="PIRNR001488"/>
    </source>
</evidence>
<keyword evidence="2" id="KW-1015">Disulfide bond</keyword>
<evidence type="ECO:0000256" key="3">
    <source>
        <dbReference type="PIRSR" id="PIRSR001488-1"/>
    </source>
</evidence>
<dbReference type="InterPro" id="IPR023205">
    <property type="entry name" value="DsbA/DsbL"/>
</dbReference>
<dbReference type="InterPro" id="IPR036249">
    <property type="entry name" value="Thioredoxin-like_sf"/>
</dbReference>
<dbReference type="InterPro" id="IPR050824">
    <property type="entry name" value="Thiol_disulfide_DsbA"/>
</dbReference>
<feature type="signal peptide" evidence="4">
    <location>
        <begin position="1"/>
        <end position="20"/>
    </location>
</feature>
<keyword evidence="2" id="KW-0574">Periplasm</keyword>
<dbReference type="GO" id="GO:0042597">
    <property type="term" value="C:periplasmic space"/>
    <property type="evidence" value="ECO:0007669"/>
    <property type="project" value="UniProtKB-SubCell"/>
</dbReference>
<name>A0A916U9V2_9BURK</name>
<reference evidence="6" key="2">
    <citation type="submission" date="2020-09" db="EMBL/GenBank/DDBJ databases">
        <authorList>
            <person name="Sun Q."/>
            <person name="Zhou Y."/>
        </authorList>
    </citation>
    <scope>NUCLEOTIDE SEQUENCE</scope>
    <source>
        <strain evidence="6">CGMCC 1.10998</strain>
    </source>
</reference>
<accession>A0A916U9V2</accession>
<dbReference type="Pfam" id="PF13462">
    <property type="entry name" value="Thioredoxin_4"/>
    <property type="match status" value="1"/>
</dbReference>
<keyword evidence="1 4" id="KW-0732">Signal</keyword>
<comment type="caution">
    <text evidence="6">The sequence shown here is derived from an EMBL/GenBank/DDBJ whole genome shotgun (WGS) entry which is preliminary data.</text>
</comment>
<comment type="subcellular location">
    <subcellularLocation>
        <location evidence="2">Periplasm</location>
    </subcellularLocation>
</comment>
<feature type="disulfide bond" description="Redox-active" evidence="3">
    <location>
        <begin position="57"/>
        <end position="60"/>
    </location>
</feature>
<dbReference type="PANTHER" id="PTHR35891:SF3">
    <property type="entry name" value="THIOL:DISULFIDE INTERCHANGE PROTEIN DSBL"/>
    <property type="match status" value="1"/>
</dbReference>
<evidence type="ECO:0000256" key="1">
    <source>
        <dbReference type="ARBA" id="ARBA00022729"/>
    </source>
</evidence>
<dbReference type="Proteomes" id="UP000637423">
    <property type="component" value="Unassembled WGS sequence"/>
</dbReference>
<evidence type="ECO:0000313" key="6">
    <source>
        <dbReference type="EMBL" id="GGC63942.1"/>
    </source>
</evidence>